<sequence>MKVILILAVMVIAIVSAKTPQSPSKPLILDEICDDNLKIKGKRVVNKVDKHVTSVVKNPTPVTNTIDSTPRDPPTGQEELLRRRRRTSRGTIPDEVKATTANPDNKLKGDVLLHDIISDMTLDDIQVLFEIRESLTSLPAAHTALDMSPTLLIVFYVTLLFAQLWDPPLDLDVGFSICFLLAHVM</sequence>
<feature type="compositionally biased region" description="Polar residues" evidence="1">
    <location>
        <begin position="59"/>
        <end position="68"/>
    </location>
</feature>
<feature type="chain" id="PRO_5014315462" description="RxLR effector protein" evidence="2">
    <location>
        <begin position="18"/>
        <end position="185"/>
    </location>
</feature>
<dbReference type="VEuPathDB" id="FungiDB:PPTG_19228"/>
<accession>W2LXX9</accession>
<evidence type="ECO:0000313" key="6">
    <source>
        <dbReference type="Proteomes" id="UP000053864"/>
    </source>
</evidence>
<gene>
    <name evidence="3" type="ORF">L915_02043</name>
    <name evidence="4" type="ORF">L916_01998</name>
    <name evidence="5" type="ORF">L917_01953</name>
</gene>
<protein>
    <recommendedName>
        <fullName evidence="7">RxLR effector protein</fullName>
    </recommendedName>
</protein>
<keyword evidence="2" id="KW-0732">Signal</keyword>
<reference evidence="5" key="1">
    <citation type="submission" date="2013-11" db="EMBL/GenBank/DDBJ databases">
        <title>The Genome Sequence of Phytophthora parasitica CHvinca01.</title>
        <authorList>
            <consortium name="The Broad Institute Genomics Platform"/>
            <person name="Russ C."/>
            <person name="Tyler B."/>
            <person name="Panabieres F."/>
            <person name="Shan W."/>
            <person name="Tripathy S."/>
            <person name="Grunwald N."/>
            <person name="Machado M."/>
            <person name="Johnson C.S."/>
            <person name="Arredondo F."/>
            <person name="Hong C."/>
            <person name="Coffey M."/>
            <person name="Young S.K."/>
            <person name="Zeng Q."/>
            <person name="Gargeya S."/>
            <person name="Fitzgerald M."/>
            <person name="Abouelleil A."/>
            <person name="Alvarado L."/>
            <person name="Chapman S.B."/>
            <person name="Gainer-Dewar J."/>
            <person name="Goldberg J."/>
            <person name="Griggs A."/>
            <person name="Gujja S."/>
            <person name="Hansen M."/>
            <person name="Howarth C."/>
            <person name="Imamovic A."/>
            <person name="Ireland A."/>
            <person name="Larimer J."/>
            <person name="McCowan C."/>
            <person name="Murphy C."/>
            <person name="Pearson M."/>
            <person name="Poon T.W."/>
            <person name="Priest M."/>
            <person name="Roberts A."/>
            <person name="Saif S."/>
            <person name="Shea T."/>
            <person name="Sykes S."/>
            <person name="Wortman J."/>
            <person name="Nusbaum C."/>
            <person name="Birren B."/>
        </authorList>
    </citation>
    <scope>NUCLEOTIDE SEQUENCE [LARGE SCALE GENOMIC DNA]</scope>
    <source>
        <strain evidence="5">CHvinca01</strain>
    </source>
</reference>
<dbReference type="EMBL" id="KI670925">
    <property type="protein sequence ID" value="ETL48404.1"/>
    <property type="molecule type" value="Genomic_DNA"/>
</dbReference>
<evidence type="ECO:0000313" key="5">
    <source>
        <dbReference type="EMBL" id="ETM01476.1"/>
    </source>
</evidence>
<dbReference type="Proteomes" id="UP000053236">
    <property type="component" value="Unassembled WGS sequence"/>
</dbReference>
<evidence type="ECO:0000313" key="3">
    <source>
        <dbReference type="EMBL" id="ETK94997.1"/>
    </source>
</evidence>
<organism evidence="5">
    <name type="scientific">Phytophthora nicotianae</name>
    <name type="common">Potato buckeye rot agent</name>
    <name type="synonym">Phytophthora parasitica</name>
    <dbReference type="NCBI Taxonomy" id="4792"/>
    <lineage>
        <taxon>Eukaryota</taxon>
        <taxon>Sar</taxon>
        <taxon>Stramenopiles</taxon>
        <taxon>Oomycota</taxon>
        <taxon>Peronosporomycetes</taxon>
        <taxon>Peronosporales</taxon>
        <taxon>Peronosporaceae</taxon>
        <taxon>Phytophthora</taxon>
    </lineage>
</organism>
<evidence type="ECO:0000313" key="4">
    <source>
        <dbReference type="EMBL" id="ETL48404.1"/>
    </source>
</evidence>
<dbReference type="EMBL" id="KI684458">
    <property type="protein sequence ID" value="ETK94997.1"/>
    <property type="molecule type" value="Genomic_DNA"/>
</dbReference>
<reference evidence="4 6" key="3">
    <citation type="submission" date="2013-11" db="EMBL/GenBank/DDBJ databases">
        <title>The Genome Sequence of Phytophthora parasitica CJ05E6.</title>
        <authorList>
            <consortium name="The Broad Institute Genomics Platform"/>
            <person name="Russ C."/>
            <person name="Tyler B."/>
            <person name="Panabieres F."/>
            <person name="Shan W."/>
            <person name="Tripathy S."/>
            <person name="Grunwald N."/>
            <person name="Machado M."/>
            <person name="Johnson C.S."/>
            <person name="Arredondo F."/>
            <person name="Hong C."/>
            <person name="Coffey M."/>
            <person name="Young S.K."/>
            <person name="Zeng Q."/>
            <person name="Gargeya S."/>
            <person name="Fitzgerald M."/>
            <person name="Abouelleil A."/>
            <person name="Alvarado L."/>
            <person name="Chapman S.B."/>
            <person name="Gainer-Dewar J."/>
            <person name="Goldberg J."/>
            <person name="Griggs A."/>
            <person name="Gujja S."/>
            <person name="Hansen M."/>
            <person name="Howarth C."/>
            <person name="Imamovic A."/>
            <person name="Ireland A."/>
            <person name="Larimer J."/>
            <person name="McCowan C."/>
            <person name="Murphy C."/>
            <person name="Pearson M."/>
            <person name="Poon T.W."/>
            <person name="Priest M."/>
            <person name="Roberts A."/>
            <person name="Saif S."/>
            <person name="Shea T."/>
            <person name="Sykes S."/>
            <person name="Wortman J."/>
            <person name="Nusbaum C."/>
            <person name="Birren B."/>
        </authorList>
    </citation>
    <scope>NUCLEOTIDE SEQUENCE [LARGE SCALE GENOMIC DNA]</scope>
    <source>
        <strain evidence="4 6">CJ05E6</strain>
    </source>
</reference>
<evidence type="ECO:0000256" key="2">
    <source>
        <dbReference type="SAM" id="SignalP"/>
    </source>
</evidence>
<dbReference type="Proteomes" id="UP000054423">
    <property type="component" value="Unassembled WGS sequence"/>
</dbReference>
<evidence type="ECO:0000256" key="1">
    <source>
        <dbReference type="SAM" id="MobiDB-lite"/>
    </source>
</evidence>
<dbReference type="AlphaFoldDB" id="W2LXX9"/>
<proteinExistence type="predicted"/>
<dbReference type="EMBL" id="KI677707">
    <property type="protein sequence ID" value="ETM01476.1"/>
    <property type="molecule type" value="Genomic_DNA"/>
</dbReference>
<dbReference type="OrthoDB" id="10569564at2759"/>
<name>W2LXX9_PHYNI</name>
<feature type="signal peptide" evidence="2">
    <location>
        <begin position="1"/>
        <end position="17"/>
    </location>
</feature>
<reference evidence="3" key="2">
    <citation type="submission" date="2013-11" db="EMBL/GenBank/DDBJ databases">
        <title>The Genome Sequence of Phytophthora parasitica CJ02B3.</title>
        <authorList>
            <consortium name="The Broad Institute Genomics Platform"/>
            <person name="Russ C."/>
            <person name="Tyler B."/>
            <person name="Panabieres F."/>
            <person name="Shan W."/>
            <person name="Tripathy S."/>
            <person name="Grunwald N."/>
            <person name="Machado M."/>
            <person name="Johnson C.S."/>
            <person name="Arredondo F."/>
            <person name="Hong C."/>
            <person name="Coffey M."/>
            <person name="Young S.K."/>
            <person name="Zeng Q."/>
            <person name="Gargeya S."/>
            <person name="Fitzgerald M."/>
            <person name="Abouelleil A."/>
            <person name="Alvarado L."/>
            <person name="Chapman S.B."/>
            <person name="Gainer-Dewar J."/>
            <person name="Goldberg J."/>
            <person name="Griggs A."/>
            <person name="Gujja S."/>
            <person name="Hansen M."/>
            <person name="Howarth C."/>
            <person name="Imamovic A."/>
            <person name="Ireland A."/>
            <person name="Larimer J."/>
            <person name="McCowan C."/>
            <person name="Murphy C."/>
            <person name="Pearson M."/>
            <person name="Poon T.W."/>
            <person name="Priest M."/>
            <person name="Roberts A."/>
            <person name="Saif S."/>
            <person name="Shea T."/>
            <person name="Sykes S."/>
            <person name="Wortman J."/>
            <person name="Nusbaum C."/>
            <person name="Birren B."/>
        </authorList>
    </citation>
    <scope>NUCLEOTIDE SEQUENCE [LARGE SCALE GENOMIC DNA]</scope>
    <source>
        <strain evidence="3">CJ02B3</strain>
    </source>
</reference>
<dbReference type="Proteomes" id="UP000053864">
    <property type="component" value="Unassembled WGS sequence"/>
</dbReference>
<evidence type="ECO:0008006" key="7">
    <source>
        <dbReference type="Google" id="ProtNLM"/>
    </source>
</evidence>
<feature type="region of interest" description="Disordered" evidence="1">
    <location>
        <begin position="59"/>
        <end position="91"/>
    </location>
</feature>